<dbReference type="Pfam" id="PF03180">
    <property type="entry name" value="Lipoprotein_9"/>
    <property type="match status" value="1"/>
</dbReference>
<feature type="chain" id="PRO_5037114358" description="D-methionine transport system substrate-binding protein" evidence="7">
    <location>
        <begin position="23"/>
        <end position="280"/>
    </location>
</feature>
<sequence length="280" mass="30661">MKKTLRTLAAIAAVVGLSASLAACSSSGKDDLASDGEEKTSVKVGILAREQPEIEFVAEHLKQQGVTLEFQIFDDNIALNRATAEGSLDANFFQNQTYLDAQNESTGQNLQPYGDWLQTTAVQFVSSKVDSIDDLPDGASIGIANDQANRARELQLLADNGLIELREGVESPSTLDITDNPKNIKWVEVDPRSRVGAFPDLDAMTAPSITVYLMEDPSVNVLAEETPEVYETYGGVLWVVPDGTEDLPWLDSAIEFMQSDDYKDWLEEHYQGIKKTPQAS</sequence>
<protein>
    <recommendedName>
        <fullName evidence="10">D-methionine transport system substrate-binding protein</fullName>
    </recommendedName>
</protein>
<dbReference type="PANTHER" id="PTHR30429:SF0">
    <property type="entry name" value="METHIONINE-BINDING LIPOPROTEIN METQ"/>
    <property type="match status" value="1"/>
</dbReference>
<evidence type="ECO:0000256" key="3">
    <source>
        <dbReference type="ARBA" id="ARBA00022729"/>
    </source>
</evidence>
<evidence type="ECO:0000256" key="2">
    <source>
        <dbReference type="ARBA" id="ARBA00008973"/>
    </source>
</evidence>
<evidence type="ECO:0000313" key="9">
    <source>
        <dbReference type="Proteomes" id="UP000664398"/>
    </source>
</evidence>
<evidence type="ECO:0000313" key="8">
    <source>
        <dbReference type="EMBL" id="MBO1804944.1"/>
    </source>
</evidence>
<dbReference type="EMBL" id="JAGDYL010000008">
    <property type="protein sequence ID" value="MBO1804944.1"/>
    <property type="molecule type" value="Genomic_DNA"/>
</dbReference>
<dbReference type="PANTHER" id="PTHR30429">
    <property type="entry name" value="D-METHIONINE-BINDING LIPOPROTEIN METQ"/>
    <property type="match status" value="1"/>
</dbReference>
<reference evidence="8" key="1">
    <citation type="submission" date="2021-03" db="EMBL/GenBank/DDBJ databases">
        <title>Leucobacter chromiisoli sp. nov., isolated from chromium-containing soil of chemical plant.</title>
        <authorList>
            <person name="Xu Z."/>
        </authorList>
    </citation>
    <scope>NUCLEOTIDE SEQUENCE</scope>
    <source>
        <strain evidence="8">A2</strain>
    </source>
</reference>
<comment type="caution">
    <text evidence="8">The sequence shown here is derived from an EMBL/GenBank/DDBJ whole genome shotgun (WGS) entry which is preliminary data.</text>
</comment>
<dbReference type="InterPro" id="IPR004872">
    <property type="entry name" value="Lipoprotein_NlpA"/>
</dbReference>
<dbReference type="Proteomes" id="UP000664398">
    <property type="component" value="Unassembled WGS sequence"/>
</dbReference>
<evidence type="ECO:0000256" key="7">
    <source>
        <dbReference type="SAM" id="SignalP"/>
    </source>
</evidence>
<evidence type="ECO:0000256" key="4">
    <source>
        <dbReference type="ARBA" id="ARBA00023136"/>
    </source>
</evidence>
<keyword evidence="9" id="KW-1185">Reference proteome</keyword>
<accession>A0A939LU99</accession>
<feature type="signal peptide" evidence="7">
    <location>
        <begin position="1"/>
        <end position="22"/>
    </location>
</feature>
<evidence type="ECO:0000256" key="5">
    <source>
        <dbReference type="ARBA" id="ARBA00023139"/>
    </source>
</evidence>
<dbReference type="GO" id="GO:0016020">
    <property type="term" value="C:membrane"/>
    <property type="evidence" value="ECO:0007669"/>
    <property type="project" value="UniProtKB-SubCell"/>
</dbReference>
<organism evidence="8 9">
    <name type="scientific">Leucobacter ruminantium</name>
    <dbReference type="NCBI Taxonomy" id="1289170"/>
    <lineage>
        <taxon>Bacteria</taxon>
        <taxon>Bacillati</taxon>
        <taxon>Actinomycetota</taxon>
        <taxon>Actinomycetes</taxon>
        <taxon>Micrococcales</taxon>
        <taxon>Microbacteriaceae</taxon>
        <taxon>Leucobacter</taxon>
    </lineage>
</organism>
<dbReference type="Gene3D" id="3.40.190.10">
    <property type="entry name" value="Periplasmic binding protein-like II"/>
    <property type="match status" value="2"/>
</dbReference>
<dbReference type="RefSeq" id="WP_208045430.1">
    <property type="nucleotide sequence ID" value="NZ_JAGDYL010000008.1"/>
</dbReference>
<evidence type="ECO:0000256" key="1">
    <source>
        <dbReference type="ARBA" id="ARBA00004635"/>
    </source>
</evidence>
<name>A0A939LU99_9MICO</name>
<evidence type="ECO:0000256" key="6">
    <source>
        <dbReference type="ARBA" id="ARBA00023288"/>
    </source>
</evidence>
<dbReference type="SUPFAM" id="SSF53850">
    <property type="entry name" value="Periplasmic binding protein-like II"/>
    <property type="match status" value="1"/>
</dbReference>
<keyword evidence="4" id="KW-0472">Membrane</keyword>
<proteinExistence type="inferred from homology"/>
<comment type="subcellular location">
    <subcellularLocation>
        <location evidence="1">Membrane</location>
        <topology evidence="1">Lipid-anchor</topology>
    </subcellularLocation>
</comment>
<evidence type="ECO:0008006" key="10">
    <source>
        <dbReference type="Google" id="ProtNLM"/>
    </source>
</evidence>
<comment type="similarity">
    <text evidence="2">Belongs to the NlpA lipoprotein family.</text>
</comment>
<gene>
    <name evidence="8" type="ORF">J4H91_06385</name>
</gene>
<keyword evidence="3 7" id="KW-0732">Signal</keyword>
<dbReference type="AlphaFoldDB" id="A0A939LU99"/>
<dbReference type="PROSITE" id="PS51257">
    <property type="entry name" value="PROKAR_LIPOPROTEIN"/>
    <property type="match status" value="1"/>
</dbReference>
<keyword evidence="6" id="KW-0449">Lipoprotein</keyword>
<keyword evidence="5" id="KW-0564">Palmitate</keyword>